<gene>
    <name evidence="2" type="ORF">NE237_030061</name>
</gene>
<protein>
    <submittedName>
        <fullName evidence="2">Uncharacterized protein</fullName>
    </submittedName>
</protein>
<accession>A0A9Q0GX24</accession>
<dbReference type="EMBL" id="JAMYWD010000012">
    <property type="protein sequence ID" value="KAJ4953229.1"/>
    <property type="molecule type" value="Genomic_DNA"/>
</dbReference>
<feature type="compositionally biased region" description="Polar residues" evidence="1">
    <location>
        <begin position="254"/>
        <end position="274"/>
    </location>
</feature>
<feature type="region of interest" description="Disordered" evidence="1">
    <location>
        <begin position="69"/>
        <end position="186"/>
    </location>
</feature>
<comment type="caution">
    <text evidence="2">The sequence shown here is derived from an EMBL/GenBank/DDBJ whole genome shotgun (WGS) entry which is preliminary data.</text>
</comment>
<evidence type="ECO:0000256" key="1">
    <source>
        <dbReference type="SAM" id="MobiDB-lite"/>
    </source>
</evidence>
<sequence length="274" mass="30148">MRLRVQDMFHDKEDDTPLELANIFQLDSEEEDPLVEWVRDRGVPMMDEPGGMPDFHLASHLDTDVDKFLASEEGRVHTRSPVSFDPPTGTDTEDPEWSWSGSGASGSDHGGGGRATIVNIRADPEPRASPVRYTGESQHSHATQDDDHGARAPSSSRRSTSYSRRPQHHSHSQHDEDVDCSSTMDVDVDSLSSGLRELSVEENSSYCSGQEQWNFSRYSTGLAYTSNNYVDINFIPYPTATAYGSSFDDGSDAGAQTRSQSGSTNFYSVSSVLP</sequence>
<dbReference type="AlphaFoldDB" id="A0A9Q0GX24"/>
<feature type="compositionally biased region" description="Low complexity" evidence="1">
    <location>
        <begin position="98"/>
        <end position="107"/>
    </location>
</feature>
<evidence type="ECO:0000313" key="2">
    <source>
        <dbReference type="EMBL" id="KAJ4953229.1"/>
    </source>
</evidence>
<keyword evidence="3" id="KW-1185">Reference proteome</keyword>
<reference evidence="2" key="1">
    <citation type="journal article" date="2023" name="Plant J.">
        <title>The genome of the king protea, Protea cynaroides.</title>
        <authorList>
            <person name="Chang J."/>
            <person name="Duong T.A."/>
            <person name="Schoeman C."/>
            <person name="Ma X."/>
            <person name="Roodt D."/>
            <person name="Barker N."/>
            <person name="Li Z."/>
            <person name="Van de Peer Y."/>
            <person name="Mizrachi E."/>
        </authorList>
    </citation>
    <scope>NUCLEOTIDE SEQUENCE</scope>
    <source>
        <tissue evidence="2">Young leaves</tissue>
    </source>
</reference>
<feature type="compositionally biased region" description="Low complexity" evidence="1">
    <location>
        <begin position="154"/>
        <end position="164"/>
    </location>
</feature>
<organism evidence="2 3">
    <name type="scientific">Protea cynaroides</name>
    <dbReference type="NCBI Taxonomy" id="273540"/>
    <lineage>
        <taxon>Eukaryota</taxon>
        <taxon>Viridiplantae</taxon>
        <taxon>Streptophyta</taxon>
        <taxon>Embryophyta</taxon>
        <taxon>Tracheophyta</taxon>
        <taxon>Spermatophyta</taxon>
        <taxon>Magnoliopsida</taxon>
        <taxon>Proteales</taxon>
        <taxon>Proteaceae</taxon>
        <taxon>Protea</taxon>
    </lineage>
</organism>
<name>A0A9Q0GX24_9MAGN</name>
<dbReference type="Proteomes" id="UP001141806">
    <property type="component" value="Unassembled WGS sequence"/>
</dbReference>
<feature type="compositionally biased region" description="Basic and acidic residues" evidence="1">
    <location>
        <begin position="138"/>
        <end position="150"/>
    </location>
</feature>
<evidence type="ECO:0000313" key="3">
    <source>
        <dbReference type="Proteomes" id="UP001141806"/>
    </source>
</evidence>
<feature type="region of interest" description="Disordered" evidence="1">
    <location>
        <begin position="249"/>
        <end position="274"/>
    </location>
</feature>
<proteinExistence type="predicted"/>